<keyword evidence="1" id="KW-1133">Transmembrane helix</keyword>
<keyword evidence="1" id="KW-0812">Transmembrane</keyword>
<dbReference type="EMBL" id="CP114588">
    <property type="protein sequence ID" value="WBA07877.1"/>
    <property type="molecule type" value="Genomic_DNA"/>
</dbReference>
<accession>A0AA47LR59</accession>
<proteinExistence type="predicted"/>
<evidence type="ECO:0000256" key="1">
    <source>
        <dbReference type="SAM" id="Phobius"/>
    </source>
</evidence>
<evidence type="ECO:0000313" key="3">
    <source>
        <dbReference type="Proteomes" id="UP001164748"/>
    </source>
</evidence>
<feature type="transmembrane region" description="Helical" evidence="1">
    <location>
        <begin position="151"/>
        <end position="171"/>
    </location>
</feature>
<feature type="transmembrane region" description="Helical" evidence="1">
    <location>
        <begin position="53"/>
        <end position="73"/>
    </location>
</feature>
<protein>
    <submittedName>
        <fullName evidence="2">Uncharacterized protein</fullName>
    </submittedName>
</protein>
<feature type="transmembrane region" description="Helical" evidence="1">
    <location>
        <begin position="216"/>
        <end position="235"/>
    </location>
</feature>
<dbReference type="Proteomes" id="UP001164748">
    <property type="component" value="Chromosome"/>
</dbReference>
<feature type="transmembrane region" description="Helical" evidence="1">
    <location>
        <begin position="177"/>
        <end position="195"/>
    </location>
</feature>
<dbReference type="AlphaFoldDB" id="A0AA47LR59"/>
<organism evidence="2 3">
    <name type="scientific">Salinivibrio kushneri</name>
    <dbReference type="NCBI Taxonomy" id="1908198"/>
    <lineage>
        <taxon>Bacteria</taxon>
        <taxon>Pseudomonadati</taxon>
        <taxon>Pseudomonadota</taxon>
        <taxon>Gammaproteobacteria</taxon>
        <taxon>Vibrionales</taxon>
        <taxon>Vibrionaceae</taxon>
        <taxon>Salinivibrio</taxon>
    </lineage>
</organism>
<sequence length="274" mass="31676">MIEWYGCMRFNYLKSIKILSSRLLKDFDLINEMHQLVYKSADMQSIKLGAMNFMSSFSSMLVMFLPIKVFLLLSGASHLKILTKFQEDYGNAAYFSFLISFTLLVYLFNIFLQLYISRTEKLNKNSLDSDWYRTKYGKYGKEFVKYAFKTYSGLIGDIMLVCMSIVLFVFISPIFSLFFILSQITYLIIAKYFIFTDNKYDFLGRLHLDVNQANTLLSGTFFLVIFSSLLVSYNISSMSAGGAILVLLLSRIANNAMKSILNKIYAIKKKLKRL</sequence>
<dbReference type="RefSeq" id="WP_269578462.1">
    <property type="nucleotide sequence ID" value="NZ_CP114588.1"/>
</dbReference>
<keyword evidence="1" id="KW-0472">Membrane</keyword>
<evidence type="ECO:0000313" key="2">
    <source>
        <dbReference type="EMBL" id="WBA07877.1"/>
    </source>
</evidence>
<feature type="transmembrane region" description="Helical" evidence="1">
    <location>
        <begin position="93"/>
        <end position="116"/>
    </location>
</feature>
<reference evidence="2" key="1">
    <citation type="submission" date="2022-09" db="EMBL/GenBank/DDBJ databases">
        <authorList>
            <person name="Li Z.-J."/>
        </authorList>
    </citation>
    <scope>NUCLEOTIDE SEQUENCE</scope>
    <source>
        <strain evidence="2">TGB11</strain>
    </source>
</reference>
<gene>
    <name evidence="2" type="ORF">N8M53_08480</name>
</gene>
<name>A0AA47LR59_9GAMM</name>